<comment type="function">
    <text evidence="15">Adenine glycosylase active on G-A mispairs.</text>
</comment>
<evidence type="ECO:0000256" key="10">
    <source>
        <dbReference type="ARBA" id="ARBA00023014"/>
    </source>
</evidence>
<evidence type="ECO:0000256" key="12">
    <source>
        <dbReference type="ARBA" id="ARBA00023204"/>
    </source>
</evidence>
<dbReference type="GO" id="GO:0034039">
    <property type="term" value="F:8-oxo-7,8-dihydroguanine DNA N-glycosylase activity"/>
    <property type="evidence" value="ECO:0007669"/>
    <property type="project" value="TreeGrafter"/>
</dbReference>
<proteinExistence type="inferred from homology"/>
<feature type="domain" description="HhH-GPD" evidence="16">
    <location>
        <begin position="49"/>
        <end position="200"/>
    </location>
</feature>
<evidence type="ECO:0000256" key="4">
    <source>
        <dbReference type="ARBA" id="ARBA00022023"/>
    </source>
</evidence>
<dbReference type="FunFam" id="1.10.1670.10:FF:000002">
    <property type="entry name" value="Adenine DNA glycosylase"/>
    <property type="match status" value="1"/>
</dbReference>
<dbReference type="Proteomes" id="UP000064189">
    <property type="component" value="Unassembled WGS sequence"/>
</dbReference>
<dbReference type="GO" id="GO:0051539">
    <property type="term" value="F:4 iron, 4 sulfur cluster binding"/>
    <property type="evidence" value="ECO:0007669"/>
    <property type="project" value="UniProtKB-UniRule"/>
</dbReference>
<evidence type="ECO:0000256" key="2">
    <source>
        <dbReference type="ARBA" id="ARBA00008343"/>
    </source>
</evidence>
<evidence type="ECO:0000259" key="16">
    <source>
        <dbReference type="SMART" id="SM00478"/>
    </source>
</evidence>
<keyword evidence="18" id="KW-1185">Reference proteome</keyword>
<dbReference type="CDD" id="cd03431">
    <property type="entry name" value="NUDIX_DNA_Glycosylase_C-MutY"/>
    <property type="match status" value="1"/>
</dbReference>
<dbReference type="PANTHER" id="PTHR42944:SF1">
    <property type="entry name" value="ADENINE DNA GLYCOSYLASE"/>
    <property type="match status" value="1"/>
</dbReference>
<dbReference type="InterPro" id="IPR000445">
    <property type="entry name" value="HhH_motif"/>
</dbReference>
<sequence length="372" mass="42956">MKEIMIPTIEKINIEGFQQDLVSWFQQEQRELPWRKNKDPYRVWVSEIMLQQTRVDTVIPYFNRFMEWFPTLEDFADADEEKILKAWEGLGYYSRVRNLQSAVREVRASYNGIVPDEPGEISKLKGVGPYTAGAILSIAYGKPEPAVDGNVMRVLSRILMIYEDIAKPKTRKTFEAAVRKLIDHDHTSAFNQALMELGALICTPGKPACLLCPVQSHCLAFEAGVQSELPVKIQKKKTRDVPIVAAVLTNEKGQFLIHKREPSGLLANLWEYPNFENHAPLQPKREFYEDRFQEMYGVKPEITESLVRIEHVFSHLVWKVDTYIGEVKEMIDEGTLRKNQLKWVSEAEMAELAFPVSHQKMMKAYKEREHIG</sequence>
<dbReference type="NCBIfam" id="TIGR01084">
    <property type="entry name" value="mutY"/>
    <property type="match status" value="1"/>
</dbReference>
<evidence type="ECO:0000256" key="14">
    <source>
        <dbReference type="ARBA" id="ARBA00058550"/>
    </source>
</evidence>
<dbReference type="SUPFAM" id="SSF48150">
    <property type="entry name" value="DNA-glycosylase"/>
    <property type="match status" value="1"/>
</dbReference>
<dbReference type="SUPFAM" id="SSF55811">
    <property type="entry name" value="Nudix"/>
    <property type="match status" value="1"/>
</dbReference>
<dbReference type="InterPro" id="IPR023170">
    <property type="entry name" value="HhH_base_excis_C"/>
</dbReference>
<name>A0A120GPJ4_9BACI</name>
<evidence type="ECO:0000256" key="7">
    <source>
        <dbReference type="ARBA" id="ARBA00022763"/>
    </source>
</evidence>
<evidence type="ECO:0000256" key="8">
    <source>
        <dbReference type="ARBA" id="ARBA00022801"/>
    </source>
</evidence>
<evidence type="ECO:0000256" key="13">
    <source>
        <dbReference type="ARBA" id="ARBA00023295"/>
    </source>
</evidence>
<organism evidence="17 18">
    <name type="scientific">Peribacillus simplex</name>
    <dbReference type="NCBI Taxonomy" id="1478"/>
    <lineage>
        <taxon>Bacteria</taxon>
        <taxon>Bacillati</taxon>
        <taxon>Bacillota</taxon>
        <taxon>Bacilli</taxon>
        <taxon>Bacillales</taxon>
        <taxon>Bacillaceae</taxon>
        <taxon>Peribacillus</taxon>
    </lineage>
</organism>
<keyword evidence="10" id="KW-0411">Iron-sulfur</keyword>
<keyword evidence="9 15" id="KW-0408">Iron</keyword>
<evidence type="ECO:0000256" key="5">
    <source>
        <dbReference type="ARBA" id="ARBA00022485"/>
    </source>
</evidence>
<dbReference type="GO" id="GO:0035485">
    <property type="term" value="F:adenine/guanine mispair binding"/>
    <property type="evidence" value="ECO:0007669"/>
    <property type="project" value="TreeGrafter"/>
</dbReference>
<evidence type="ECO:0000256" key="11">
    <source>
        <dbReference type="ARBA" id="ARBA00023125"/>
    </source>
</evidence>
<keyword evidence="5" id="KW-0004">4Fe-4S</keyword>
<keyword evidence="12" id="KW-0234">DNA repair</keyword>
<dbReference type="EC" id="3.2.2.31" evidence="3 15"/>
<evidence type="ECO:0000256" key="15">
    <source>
        <dbReference type="RuleBase" id="RU365096"/>
    </source>
</evidence>
<dbReference type="GO" id="GO:0006284">
    <property type="term" value="P:base-excision repair"/>
    <property type="evidence" value="ECO:0007669"/>
    <property type="project" value="UniProtKB-UniRule"/>
</dbReference>
<dbReference type="InterPro" id="IPR004035">
    <property type="entry name" value="Endouclease-III_FeS-bd_BS"/>
</dbReference>
<keyword evidence="13 15" id="KW-0326">Glycosidase</keyword>
<comment type="catalytic activity">
    <reaction evidence="1 15">
        <text>Hydrolyzes free adenine bases from 7,8-dihydro-8-oxoguanine:adenine mismatched double-stranded DNA, leaving an apurinic site.</text>
        <dbReference type="EC" id="3.2.2.31"/>
    </reaction>
</comment>
<dbReference type="GO" id="GO:0000701">
    <property type="term" value="F:purine-specific mismatch base pair DNA N-glycosylase activity"/>
    <property type="evidence" value="ECO:0007669"/>
    <property type="project" value="UniProtKB-EC"/>
</dbReference>
<evidence type="ECO:0000256" key="3">
    <source>
        <dbReference type="ARBA" id="ARBA00012045"/>
    </source>
</evidence>
<keyword evidence="7 15" id="KW-0227">DNA damage</keyword>
<reference evidence="17 18" key="1">
    <citation type="submission" date="2015-11" db="EMBL/GenBank/DDBJ databases">
        <title>Genome Sequence of Bacillus simplex strain VanAntwerpen2.</title>
        <authorList>
            <person name="Couger M.B."/>
        </authorList>
    </citation>
    <scope>NUCLEOTIDE SEQUENCE [LARGE SCALE GENOMIC DNA]</scope>
    <source>
        <strain evidence="17 18">VanAntwerpen02</strain>
    </source>
</reference>
<dbReference type="GO" id="GO:0006298">
    <property type="term" value="P:mismatch repair"/>
    <property type="evidence" value="ECO:0007669"/>
    <property type="project" value="TreeGrafter"/>
</dbReference>
<dbReference type="Pfam" id="PF00730">
    <property type="entry name" value="HhH-GPD"/>
    <property type="match status" value="1"/>
</dbReference>
<dbReference type="InterPro" id="IPR015797">
    <property type="entry name" value="NUDIX_hydrolase-like_dom_sf"/>
</dbReference>
<dbReference type="EMBL" id="LNNH01000023">
    <property type="protein sequence ID" value="KWW18211.1"/>
    <property type="molecule type" value="Genomic_DNA"/>
</dbReference>
<dbReference type="Pfam" id="PF00633">
    <property type="entry name" value="HHH"/>
    <property type="match status" value="1"/>
</dbReference>
<evidence type="ECO:0000313" key="17">
    <source>
        <dbReference type="EMBL" id="KWW18211.1"/>
    </source>
</evidence>
<dbReference type="SMART" id="SM00525">
    <property type="entry name" value="FES"/>
    <property type="match status" value="1"/>
</dbReference>
<dbReference type="FunFam" id="1.10.340.30:FF:000010">
    <property type="entry name" value="Adenine DNA glycosylase"/>
    <property type="match status" value="1"/>
</dbReference>
<dbReference type="InterPro" id="IPR003265">
    <property type="entry name" value="HhH-GPD_domain"/>
</dbReference>
<dbReference type="AlphaFoldDB" id="A0A120GPJ4"/>
<evidence type="ECO:0000256" key="1">
    <source>
        <dbReference type="ARBA" id="ARBA00000843"/>
    </source>
</evidence>
<dbReference type="RefSeq" id="WP_061142493.1">
    <property type="nucleotide sequence ID" value="NZ_LNNH01000023.1"/>
</dbReference>
<accession>A0A120GPJ4</accession>
<dbReference type="Gene3D" id="3.90.79.10">
    <property type="entry name" value="Nucleoside Triphosphate Pyrophosphohydrolase"/>
    <property type="match status" value="1"/>
</dbReference>
<dbReference type="Pfam" id="PF14815">
    <property type="entry name" value="NUDIX_4"/>
    <property type="match status" value="1"/>
</dbReference>
<keyword evidence="6" id="KW-0479">Metal-binding</keyword>
<dbReference type="InterPro" id="IPR011257">
    <property type="entry name" value="DNA_glycosylase"/>
</dbReference>
<dbReference type="InterPro" id="IPR029119">
    <property type="entry name" value="MutY_C"/>
</dbReference>
<dbReference type="GO" id="GO:0046872">
    <property type="term" value="F:metal ion binding"/>
    <property type="evidence" value="ECO:0007669"/>
    <property type="project" value="UniProtKB-UniRule"/>
</dbReference>
<keyword evidence="8" id="KW-0378">Hydrolase</keyword>
<dbReference type="PROSITE" id="PS00764">
    <property type="entry name" value="ENDONUCLEASE_III_1"/>
    <property type="match status" value="1"/>
</dbReference>
<dbReference type="InterPro" id="IPR044298">
    <property type="entry name" value="MIG/MutY"/>
</dbReference>
<evidence type="ECO:0000313" key="18">
    <source>
        <dbReference type="Proteomes" id="UP000064189"/>
    </source>
</evidence>
<dbReference type="Gene3D" id="1.10.1670.10">
    <property type="entry name" value="Helix-hairpin-Helix base-excision DNA repair enzymes (C-terminal)"/>
    <property type="match status" value="1"/>
</dbReference>
<dbReference type="CDD" id="cd00056">
    <property type="entry name" value="ENDO3c"/>
    <property type="match status" value="1"/>
</dbReference>
<comment type="function">
    <text evidence="14">Base excision repair (BER) glycosylase that initiates repair of A:oxoG to C:G by removing the inappropriately paired adenine base from the DNA backbone, generating an abasic site product. 8-oxoguanine (oxoG) is a genotoxic DNA lesion resulting from oxidation of guanine; this residue is misread by replicative DNA polymerases, that insert adenine instead of cytosine opposite the oxidized damaged base. Shows a powerful dicrimination of A versus C, since it does not cleave cytosine in oxoG:C pairs. May also be able to remove adenine from A:G mispairs, although this activity may not be physiologically relevant.</text>
</comment>
<dbReference type="InterPro" id="IPR003651">
    <property type="entry name" value="Endonuclease3_FeS-loop_motif"/>
</dbReference>
<dbReference type="GO" id="GO:0032357">
    <property type="term" value="F:oxidized purine DNA binding"/>
    <property type="evidence" value="ECO:0007669"/>
    <property type="project" value="TreeGrafter"/>
</dbReference>
<protein>
    <recommendedName>
        <fullName evidence="4 15">Adenine DNA glycosylase</fullName>
        <ecNumber evidence="3 15">3.2.2.31</ecNumber>
    </recommendedName>
</protein>
<evidence type="ECO:0000256" key="9">
    <source>
        <dbReference type="ARBA" id="ARBA00023004"/>
    </source>
</evidence>
<dbReference type="InterPro" id="IPR005760">
    <property type="entry name" value="A/G_AdeGlyc_MutY"/>
</dbReference>
<dbReference type="SMART" id="SM00478">
    <property type="entry name" value="ENDO3c"/>
    <property type="match status" value="1"/>
</dbReference>
<keyword evidence="11" id="KW-0238">DNA-binding</keyword>
<comment type="similarity">
    <text evidence="2 15">Belongs to the Nth/MutY family.</text>
</comment>
<dbReference type="Gene3D" id="1.10.340.30">
    <property type="entry name" value="Hypothetical protein, domain 2"/>
    <property type="match status" value="1"/>
</dbReference>
<comment type="cofactor">
    <cofactor evidence="15">
        <name>[4Fe-4S] cluster</name>
        <dbReference type="ChEBI" id="CHEBI:49883"/>
    </cofactor>
    <text evidence="15">Binds 1 [4Fe-4S] cluster.</text>
</comment>
<dbReference type="PANTHER" id="PTHR42944">
    <property type="entry name" value="ADENINE DNA GLYCOSYLASE"/>
    <property type="match status" value="1"/>
</dbReference>
<gene>
    <name evidence="17" type="ORF">AS888_20405</name>
</gene>
<evidence type="ECO:0000256" key="6">
    <source>
        <dbReference type="ARBA" id="ARBA00022723"/>
    </source>
</evidence>
<comment type="caution">
    <text evidence="17">The sequence shown here is derived from an EMBL/GenBank/DDBJ whole genome shotgun (WGS) entry which is preliminary data.</text>
</comment>